<keyword evidence="18 19" id="KW-0472">Membrane</keyword>
<dbReference type="NCBIfam" id="TIGR00003">
    <property type="entry name" value="copper ion binding protein"/>
    <property type="match status" value="3"/>
</dbReference>
<evidence type="ECO:0000313" key="22">
    <source>
        <dbReference type="Ensembl" id="ENSSMAP00000052024.1"/>
    </source>
</evidence>
<dbReference type="InterPro" id="IPR018303">
    <property type="entry name" value="ATPase_P-typ_P_site"/>
</dbReference>
<dbReference type="PROSITE" id="PS01047">
    <property type="entry name" value="HMA_1"/>
    <property type="match status" value="4"/>
</dbReference>
<dbReference type="PANTHER" id="PTHR43520">
    <property type="entry name" value="ATP7, ISOFORM B"/>
    <property type="match status" value="1"/>
</dbReference>
<evidence type="ECO:0000313" key="23">
    <source>
        <dbReference type="Proteomes" id="UP000694558"/>
    </source>
</evidence>
<evidence type="ECO:0000256" key="5">
    <source>
        <dbReference type="ARBA" id="ARBA00022448"/>
    </source>
</evidence>
<dbReference type="InterPro" id="IPR023214">
    <property type="entry name" value="HAD_sf"/>
</dbReference>
<feature type="transmembrane region" description="Helical" evidence="19">
    <location>
        <begin position="578"/>
        <end position="600"/>
    </location>
</feature>
<dbReference type="SUPFAM" id="SSF55008">
    <property type="entry name" value="HMA, heavy metal-associated domain"/>
    <property type="match status" value="5"/>
</dbReference>
<reference evidence="22" key="2">
    <citation type="submission" date="2025-08" db="UniProtKB">
        <authorList>
            <consortium name="Ensembl"/>
        </authorList>
    </citation>
    <scope>IDENTIFICATION</scope>
</reference>
<dbReference type="PROSITE" id="PS00154">
    <property type="entry name" value="ATPASE_E1_E2"/>
    <property type="match status" value="1"/>
</dbReference>
<dbReference type="SUPFAM" id="SSF81665">
    <property type="entry name" value="Calcium ATPase, transmembrane domain M"/>
    <property type="match status" value="1"/>
</dbReference>
<evidence type="ECO:0000256" key="10">
    <source>
        <dbReference type="ARBA" id="ARBA00022753"/>
    </source>
</evidence>
<evidence type="ECO:0000256" key="6">
    <source>
        <dbReference type="ARBA" id="ARBA00022692"/>
    </source>
</evidence>
<protein>
    <recommendedName>
        <fullName evidence="4">P-type Cu(+) transporter</fullName>
        <ecNumber evidence="4">7.2.2.8</ecNumber>
    </recommendedName>
</protein>
<dbReference type="Gene3D" id="3.30.70.100">
    <property type="match status" value="5"/>
</dbReference>
<reference evidence="22" key="1">
    <citation type="submission" date="2023-05" db="EMBL/GenBank/DDBJ databases">
        <title>High-quality long-read genome of Scophthalmus maximus.</title>
        <authorList>
            <person name="Lien S."/>
            <person name="Martinez P."/>
        </authorList>
    </citation>
    <scope>NUCLEOTIDE SEQUENCE [LARGE SCALE GENOMIC DNA]</scope>
</reference>
<dbReference type="Ensembl" id="ENSSMAT00000052080.1">
    <property type="protein sequence ID" value="ENSSMAP00000052024.1"/>
    <property type="gene ID" value="ENSSMAG00000011898.2"/>
</dbReference>
<keyword evidence="17" id="KW-0406">Ion transport</keyword>
<dbReference type="InterPro" id="IPR008250">
    <property type="entry name" value="ATPase_P-typ_transduc_dom_A_sf"/>
</dbReference>
<evidence type="ECO:0000259" key="21">
    <source>
        <dbReference type="PROSITE" id="PS50846"/>
    </source>
</evidence>
<keyword evidence="5" id="KW-0813">Transport</keyword>
<evidence type="ECO:0000256" key="1">
    <source>
        <dbReference type="ARBA" id="ARBA00004166"/>
    </source>
</evidence>
<dbReference type="Gene3D" id="2.70.150.10">
    <property type="entry name" value="Calcium-transporting ATPase, cytoplasmic transduction domain A"/>
    <property type="match status" value="1"/>
</dbReference>
<dbReference type="SUPFAM" id="SSF81653">
    <property type="entry name" value="Calcium ATPase, transduction domain A"/>
    <property type="match status" value="1"/>
</dbReference>
<evidence type="ECO:0000256" key="14">
    <source>
        <dbReference type="ARBA" id="ARBA00022967"/>
    </source>
</evidence>
<dbReference type="InterPro" id="IPR059000">
    <property type="entry name" value="ATPase_P-type_domA"/>
</dbReference>
<feature type="compositionally biased region" description="Polar residues" evidence="20">
    <location>
        <begin position="305"/>
        <end position="328"/>
    </location>
</feature>
<evidence type="ECO:0000256" key="7">
    <source>
        <dbReference type="ARBA" id="ARBA00022723"/>
    </source>
</evidence>
<dbReference type="NCBIfam" id="TIGR01494">
    <property type="entry name" value="ATPase_P-type"/>
    <property type="match status" value="2"/>
</dbReference>
<evidence type="ECO:0000256" key="3">
    <source>
        <dbReference type="ARBA" id="ARBA00006024"/>
    </source>
</evidence>
<dbReference type="NCBIfam" id="TIGR01525">
    <property type="entry name" value="ATPase-IB_hvy"/>
    <property type="match status" value="1"/>
</dbReference>
<evidence type="ECO:0000256" key="19">
    <source>
        <dbReference type="RuleBase" id="RU362081"/>
    </source>
</evidence>
<dbReference type="Pfam" id="PF00702">
    <property type="entry name" value="Hydrolase"/>
    <property type="match status" value="1"/>
</dbReference>
<evidence type="ECO:0000256" key="2">
    <source>
        <dbReference type="ARBA" id="ARBA00004177"/>
    </source>
</evidence>
<dbReference type="InterPro" id="IPR023299">
    <property type="entry name" value="ATPase_P-typ_cyto_dom_N"/>
</dbReference>
<dbReference type="EC" id="7.2.2.8" evidence="4"/>
<comment type="subcellular location">
    <subcellularLocation>
        <location evidence="2">Endosome</location>
    </subcellularLocation>
    <subcellularLocation>
        <location evidence="1">Golgi apparatus</location>
        <location evidence="1">trans-Golgi network membrane</location>
        <topology evidence="1">Multi-pass membrane protein</topology>
    </subcellularLocation>
    <subcellularLocation>
        <location evidence="19">Membrane</location>
    </subcellularLocation>
</comment>
<dbReference type="Gene3D" id="3.40.50.1000">
    <property type="entry name" value="HAD superfamily/HAD-like"/>
    <property type="match status" value="1"/>
</dbReference>
<keyword evidence="10" id="KW-0967">Endosome</keyword>
<dbReference type="Proteomes" id="UP000694558">
    <property type="component" value="Chromosome 1"/>
</dbReference>
<keyword evidence="6 19" id="KW-0812">Transmembrane</keyword>
<dbReference type="GO" id="GO:0005524">
    <property type="term" value="F:ATP binding"/>
    <property type="evidence" value="ECO:0007669"/>
    <property type="project" value="UniProtKB-UniRule"/>
</dbReference>
<dbReference type="Gene3D" id="3.40.1110.10">
    <property type="entry name" value="Calcium-transporting ATPase, cytoplasmic domain N"/>
    <property type="match status" value="1"/>
</dbReference>
<dbReference type="CDD" id="cd00371">
    <property type="entry name" value="HMA"/>
    <property type="match status" value="4"/>
</dbReference>
<feature type="domain" description="HMA" evidence="21">
    <location>
        <begin position="163"/>
        <end position="229"/>
    </location>
</feature>
<keyword evidence="9 19" id="KW-0547">Nucleotide-binding</keyword>
<dbReference type="PANTHER" id="PTHR43520:SF30">
    <property type="entry name" value="COPPER-TRANSPORTING ATPASE 2"/>
    <property type="match status" value="1"/>
</dbReference>
<feature type="region of interest" description="Disordered" evidence="20">
    <location>
        <begin position="283"/>
        <end position="329"/>
    </location>
</feature>
<dbReference type="GO" id="GO:0005768">
    <property type="term" value="C:endosome"/>
    <property type="evidence" value="ECO:0007669"/>
    <property type="project" value="UniProtKB-SubCell"/>
</dbReference>
<dbReference type="GO" id="GO:0043682">
    <property type="term" value="F:P-type divalent copper transporter activity"/>
    <property type="evidence" value="ECO:0007669"/>
    <property type="project" value="TreeGrafter"/>
</dbReference>
<keyword evidence="11" id="KW-0187">Copper transport</keyword>
<sequence length="1241" mass="132374">PPKAASRVTLHLPGLGTEHQARAVETRVSILKGVFAVGLSLPRRLAKVDYDTSVVTTKEIALELQSLGHGVESAVQIGVDGMHCDSCVQSIEEHIAMLPGVIDIKVSLQDGAALIVYRPLLITQQELKGAIEDMGFDATLLTEDPSMDDISCWQTDASTPSTETVTIGIVGMTCDSCVRSIEGRISQMTGVQCITVSLEEGKGTVTFDPCLTEPELLRAAIEDMGFDASLQGIGQSESSWIYSRVCTLLWVTKVTCHHCCPNIKEKIFSLASDFSSFCSSEDPAKSGQSYEKPRPAGSGPARLPDSQTPNKAGVTNGTGSHRNPNYRSHSPAVRAQKCFICVTGMTCASCVSNIEKNLLKHKGIVSVLVSLMAGKAEVKYDSELTDAVAVTQLVEELGFGAKLIEDNVVSRGRLDLSITGMTCASCVHNIESRLTATKGILGASVALATQKAQIQFDPEVLGARDIITIVQSLGFKASLVKPGLKSNLDHSKEITQWKNSFLLSLVFGLPVMGLMIYMMVMDSQHGEHGGAMPEEQNLLPGLSLLNLVFFLLCTPVQAGISTSRPTASLRHRTANMDVLIVLATSIAYIYSCVVLVVAMAEQAAQSPVTFFDTPPMLFVFIALGRWLEHVAKSKTSEALAKLMSLQATDATVVTLGPNLSIISEEQVVVELVQQGDVVKVSPGGKFPVDGKVIEGSSMADESLITGEPMPVSKKVGSRVIAGSINAHGALLVEATHVGNDTTLSQIVKLVEEAQTSKAPIQQFADRLSGYFVPFIVLVSLLTLVAWIAIGFVDFDVVMENFPGYNQNISKAEVVVRFAFQASITVLSIACPCSLGLATPTAVMVGTGVGAQNGILIKGGEPLEMAHKIGVVMFDKTGTITNGVPRVTRVLVLWEMARMPLRKILAVVGTAEASSEHPLGMAVAKHCKDVRERRGSHCVLKMLSAVCIQRGASPSAAGRRALPAPGSHHGREQPAVWSSNSVLIGNREWMRRNGHHIGADVDAAMCSHETKGQTAVLVAIDGVLCAMLAIADTVKAESALAVHTLQSRGIEVVMITGDNRRTAKAIAAQVGIRKVFAEVLPSHKVAKVQELQQRGLRVAMVGDGVNDSPALARADVGIAIGTGTDVAIEANDLLDVVASIELSKKTVRRIRINFVFALIYNLVGIPIAAGVFMPAGLVLQPWMGSAAMAASSVSVVLSSLLLRMLVFYISRRKMTDAYMHAAFLGFSGDYNDLSDLPYSLQV</sequence>
<dbReference type="GO" id="GO:0140581">
    <property type="term" value="F:P-type monovalent copper transporter activity"/>
    <property type="evidence" value="ECO:0007669"/>
    <property type="project" value="UniProtKB-EC"/>
</dbReference>
<evidence type="ECO:0000256" key="20">
    <source>
        <dbReference type="SAM" id="MobiDB-lite"/>
    </source>
</evidence>
<dbReference type="AlphaFoldDB" id="A0A8D3CXL6"/>
<dbReference type="InterPro" id="IPR023298">
    <property type="entry name" value="ATPase_P-typ_TM_dom_sf"/>
</dbReference>
<dbReference type="SFLD" id="SFLDG00002">
    <property type="entry name" value="C1.7:_P-type_atpase_like"/>
    <property type="match status" value="1"/>
</dbReference>
<organism evidence="22 23">
    <name type="scientific">Scophthalmus maximus</name>
    <name type="common">Turbot</name>
    <name type="synonym">Psetta maxima</name>
    <dbReference type="NCBI Taxonomy" id="52904"/>
    <lineage>
        <taxon>Eukaryota</taxon>
        <taxon>Metazoa</taxon>
        <taxon>Chordata</taxon>
        <taxon>Craniata</taxon>
        <taxon>Vertebrata</taxon>
        <taxon>Euteleostomi</taxon>
        <taxon>Actinopterygii</taxon>
        <taxon>Neopterygii</taxon>
        <taxon>Teleostei</taxon>
        <taxon>Neoteleostei</taxon>
        <taxon>Acanthomorphata</taxon>
        <taxon>Carangaria</taxon>
        <taxon>Pleuronectiformes</taxon>
        <taxon>Pleuronectoidei</taxon>
        <taxon>Scophthalmidae</taxon>
        <taxon>Scophthalmus</taxon>
    </lineage>
</organism>
<evidence type="ECO:0000256" key="4">
    <source>
        <dbReference type="ARBA" id="ARBA00012517"/>
    </source>
</evidence>
<dbReference type="FunFam" id="3.40.50.1000:FF:000144">
    <property type="entry name" value="copper-transporting ATPase 1 isoform X2"/>
    <property type="match status" value="1"/>
</dbReference>
<feature type="domain" description="HMA" evidence="21">
    <location>
        <begin position="412"/>
        <end position="478"/>
    </location>
</feature>
<evidence type="ECO:0000256" key="8">
    <source>
        <dbReference type="ARBA" id="ARBA00022737"/>
    </source>
</evidence>
<keyword evidence="8" id="KW-0677">Repeat</keyword>
<evidence type="ECO:0000256" key="16">
    <source>
        <dbReference type="ARBA" id="ARBA00023008"/>
    </source>
</evidence>
<keyword evidence="7 19" id="KW-0479">Metal-binding</keyword>
<keyword evidence="12 19" id="KW-0067">ATP-binding</keyword>
<dbReference type="GO" id="GO:0005507">
    <property type="term" value="F:copper ion binding"/>
    <property type="evidence" value="ECO:0007669"/>
    <property type="project" value="InterPro"/>
</dbReference>
<dbReference type="InterPro" id="IPR017969">
    <property type="entry name" value="Heavy-metal-associated_CS"/>
</dbReference>
<feature type="domain" description="HMA" evidence="21">
    <location>
        <begin position="336"/>
        <end position="402"/>
    </location>
</feature>
<dbReference type="SUPFAM" id="SSF56784">
    <property type="entry name" value="HAD-like"/>
    <property type="match status" value="1"/>
</dbReference>
<feature type="transmembrane region" description="Helical" evidence="19">
    <location>
        <begin position="1153"/>
        <end position="1178"/>
    </location>
</feature>
<feature type="transmembrane region" description="Helical" evidence="19">
    <location>
        <begin position="770"/>
        <end position="792"/>
    </location>
</feature>
<keyword evidence="16" id="KW-0186">Copper</keyword>
<evidence type="ECO:0000256" key="15">
    <source>
        <dbReference type="ARBA" id="ARBA00022989"/>
    </source>
</evidence>
<feature type="domain" description="HMA" evidence="21">
    <location>
        <begin position="73"/>
        <end position="139"/>
    </location>
</feature>
<dbReference type="GO" id="GO:0031090">
    <property type="term" value="C:organelle membrane"/>
    <property type="evidence" value="ECO:0007669"/>
    <property type="project" value="UniProtKB-ARBA"/>
</dbReference>
<feature type="transmembrane region" description="Helical" evidence="19">
    <location>
        <begin position="1184"/>
        <end position="1208"/>
    </location>
</feature>
<dbReference type="InterPro" id="IPR001757">
    <property type="entry name" value="P_typ_ATPase"/>
</dbReference>
<dbReference type="Pfam" id="PF00403">
    <property type="entry name" value="HMA"/>
    <property type="match status" value="4"/>
</dbReference>
<gene>
    <name evidence="22" type="primary">atp7b</name>
</gene>
<dbReference type="GO" id="GO:0055070">
    <property type="term" value="P:copper ion homeostasis"/>
    <property type="evidence" value="ECO:0007669"/>
    <property type="project" value="TreeGrafter"/>
</dbReference>
<dbReference type="Pfam" id="PF00122">
    <property type="entry name" value="E1-E2_ATPase"/>
    <property type="match status" value="1"/>
</dbReference>
<dbReference type="InterPro" id="IPR006122">
    <property type="entry name" value="HMA_Cu_ion-bd"/>
</dbReference>
<proteinExistence type="inferred from homology"/>
<dbReference type="PRINTS" id="PR00942">
    <property type="entry name" value="CUATPASEI"/>
</dbReference>
<dbReference type="GO" id="GO:0016887">
    <property type="term" value="F:ATP hydrolysis activity"/>
    <property type="evidence" value="ECO:0007669"/>
    <property type="project" value="InterPro"/>
</dbReference>
<name>A0A8D3CXL6_SCOMX</name>
<dbReference type="FunFam" id="1.20.1110.10:FF:000022">
    <property type="entry name" value="copper-transporting ATPase 1 isoform X2"/>
    <property type="match status" value="1"/>
</dbReference>
<dbReference type="InterPro" id="IPR044492">
    <property type="entry name" value="P_typ_ATPase_HD_dom"/>
</dbReference>
<evidence type="ECO:0000256" key="13">
    <source>
        <dbReference type="ARBA" id="ARBA00022842"/>
    </source>
</evidence>
<dbReference type="FunFam" id="2.70.150.10:FF:000002">
    <property type="entry name" value="Copper-transporting ATPase 1, putative"/>
    <property type="match status" value="1"/>
</dbReference>
<evidence type="ECO:0000256" key="9">
    <source>
        <dbReference type="ARBA" id="ARBA00022741"/>
    </source>
</evidence>
<dbReference type="SFLD" id="SFLDF00027">
    <property type="entry name" value="p-type_atpase"/>
    <property type="match status" value="1"/>
</dbReference>
<dbReference type="InterPro" id="IPR036163">
    <property type="entry name" value="HMA_dom_sf"/>
</dbReference>
<feature type="domain" description="HMA" evidence="21">
    <location>
        <begin position="6"/>
        <end position="72"/>
    </location>
</feature>
<keyword evidence="15 19" id="KW-1133">Transmembrane helix</keyword>
<keyword evidence="13" id="KW-0460">Magnesium</keyword>
<accession>A0A8D3CXL6</accession>
<dbReference type="SFLD" id="SFLDS00003">
    <property type="entry name" value="Haloacid_Dehalogenase"/>
    <property type="match status" value="1"/>
</dbReference>
<evidence type="ECO:0000256" key="18">
    <source>
        <dbReference type="ARBA" id="ARBA00023136"/>
    </source>
</evidence>
<dbReference type="GO" id="GO:0005802">
    <property type="term" value="C:trans-Golgi network"/>
    <property type="evidence" value="ECO:0007669"/>
    <property type="project" value="UniProtKB-ARBA"/>
</dbReference>
<feature type="transmembrane region" description="Helical" evidence="19">
    <location>
        <begin position="606"/>
        <end position="627"/>
    </location>
</feature>
<comment type="similarity">
    <text evidence="3 19">Belongs to the cation transport ATPase (P-type) (TC 3.A.3) family. Type IB subfamily.</text>
</comment>
<keyword evidence="14" id="KW-1278">Translocase</keyword>
<evidence type="ECO:0000256" key="12">
    <source>
        <dbReference type="ARBA" id="ARBA00022840"/>
    </source>
</evidence>
<evidence type="ECO:0000256" key="17">
    <source>
        <dbReference type="ARBA" id="ARBA00023065"/>
    </source>
</evidence>
<dbReference type="PRINTS" id="PR00119">
    <property type="entry name" value="CATATPASE"/>
</dbReference>
<dbReference type="CDD" id="cd02094">
    <property type="entry name" value="P-type_ATPase_Cu-like"/>
    <property type="match status" value="1"/>
</dbReference>
<dbReference type="GeneTree" id="ENSGT00940000155749"/>
<dbReference type="FunFam" id="3.30.70.100:FF:000001">
    <property type="entry name" value="ATPase copper transporting beta"/>
    <property type="match status" value="4"/>
</dbReference>
<feature type="transmembrane region" description="Helical" evidence="19">
    <location>
        <begin position="817"/>
        <end position="837"/>
    </location>
</feature>
<dbReference type="InterPro" id="IPR006121">
    <property type="entry name" value="HMA_dom"/>
</dbReference>
<dbReference type="InterPro" id="IPR036412">
    <property type="entry name" value="HAD-like_sf"/>
</dbReference>
<feature type="transmembrane region" description="Helical" evidence="19">
    <location>
        <begin position="501"/>
        <end position="520"/>
    </location>
</feature>
<dbReference type="InterPro" id="IPR027256">
    <property type="entry name" value="P-typ_ATPase_IB"/>
</dbReference>
<dbReference type="PROSITE" id="PS50846">
    <property type="entry name" value="HMA_2"/>
    <property type="match status" value="5"/>
</dbReference>
<feature type="transmembrane region" description="Helical" evidence="19">
    <location>
        <begin position="540"/>
        <end position="558"/>
    </location>
</feature>
<evidence type="ECO:0000256" key="11">
    <source>
        <dbReference type="ARBA" id="ARBA00022796"/>
    </source>
</evidence>